<protein>
    <submittedName>
        <fullName evidence="1">Uncharacterized protein</fullName>
    </submittedName>
</protein>
<accession>A0A2J6PVH4</accession>
<sequence length="136" mass="15432">MHRAEFPYCRRKYNMLLNHARLPLFQATTLTLTVLFRAFDPNSYKPPIAAVVVLIWDSTSLTSTFPPFPPHTSLLLPSTNHCSKSRNSITRCVPRQDFSFEPSINVNVFKAGIESRIFCHSLRVGTPFCSRGTARC</sequence>
<name>A0A2J6PVH4_9HELO</name>
<evidence type="ECO:0000313" key="1">
    <source>
        <dbReference type="EMBL" id="PMD18014.1"/>
    </source>
</evidence>
<dbReference type="Proteomes" id="UP000235672">
    <property type="component" value="Unassembled WGS sequence"/>
</dbReference>
<evidence type="ECO:0000313" key="2">
    <source>
        <dbReference type="Proteomes" id="UP000235672"/>
    </source>
</evidence>
<proteinExistence type="predicted"/>
<organism evidence="1 2">
    <name type="scientific">Hyaloscypha hepaticicola</name>
    <dbReference type="NCBI Taxonomy" id="2082293"/>
    <lineage>
        <taxon>Eukaryota</taxon>
        <taxon>Fungi</taxon>
        <taxon>Dikarya</taxon>
        <taxon>Ascomycota</taxon>
        <taxon>Pezizomycotina</taxon>
        <taxon>Leotiomycetes</taxon>
        <taxon>Helotiales</taxon>
        <taxon>Hyaloscyphaceae</taxon>
        <taxon>Hyaloscypha</taxon>
    </lineage>
</organism>
<keyword evidence="2" id="KW-1185">Reference proteome</keyword>
<dbReference type="EMBL" id="KZ613496">
    <property type="protein sequence ID" value="PMD18014.1"/>
    <property type="molecule type" value="Genomic_DNA"/>
</dbReference>
<reference evidence="1 2" key="1">
    <citation type="submission" date="2016-05" db="EMBL/GenBank/DDBJ databases">
        <title>A degradative enzymes factory behind the ericoid mycorrhizal symbiosis.</title>
        <authorList>
            <consortium name="DOE Joint Genome Institute"/>
            <person name="Martino E."/>
            <person name="Morin E."/>
            <person name="Grelet G."/>
            <person name="Kuo A."/>
            <person name="Kohler A."/>
            <person name="Daghino S."/>
            <person name="Barry K."/>
            <person name="Choi C."/>
            <person name="Cichocki N."/>
            <person name="Clum A."/>
            <person name="Copeland A."/>
            <person name="Hainaut M."/>
            <person name="Haridas S."/>
            <person name="Labutti K."/>
            <person name="Lindquist E."/>
            <person name="Lipzen A."/>
            <person name="Khouja H.-R."/>
            <person name="Murat C."/>
            <person name="Ohm R."/>
            <person name="Olson A."/>
            <person name="Spatafora J."/>
            <person name="Veneault-Fourrey C."/>
            <person name="Henrissat B."/>
            <person name="Grigoriev I."/>
            <person name="Martin F."/>
            <person name="Perotto S."/>
        </authorList>
    </citation>
    <scope>NUCLEOTIDE SEQUENCE [LARGE SCALE GENOMIC DNA]</scope>
    <source>
        <strain evidence="1 2">UAMH 7357</strain>
    </source>
</reference>
<gene>
    <name evidence="1" type="ORF">NA56DRAFT_256201</name>
</gene>
<dbReference type="AlphaFoldDB" id="A0A2J6PVH4"/>